<keyword evidence="2" id="KW-1185">Reference proteome</keyword>
<dbReference type="Proteomes" id="UP000790347">
    <property type="component" value="Unassembled WGS sequence"/>
</dbReference>
<evidence type="ECO:0000313" key="2">
    <source>
        <dbReference type="Proteomes" id="UP000790347"/>
    </source>
</evidence>
<dbReference type="AlphaFoldDB" id="A0A922LCH6"/>
<evidence type="ECO:0000313" key="1">
    <source>
        <dbReference type="EMBL" id="KAH9529452.1"/>
    </source>
</evidence>
<organism evidence="1 2">
    <name type="scientific">Dermatophagoides farinae</name>
    <name type="common">American house dust mite</name>
    <dbReference type="NCBI Taxonomy" id="6954"/>
    <lineage>
        <taxon>Eukaryota</taxon>
        <taxon>Metazoa</taxon>
        <taxon>Ecdysozoa</taxon>
        <taxon>Arthropoda</taxon>
        <taxon>Chelicerata</taxon>
        <taxon>Arachnida</taxon>
        <taxon>Acari</taxon>
        <taxon>Acariformes</taxon>
        <taxon>Sarcoptiformes</taxon>
        <taxon>Astigmata</taxon>
        <taxon>Psoroptidia</taxon>
        <taxon>Analgoidea</taxon>
        <taxon>Pyroglyphidae</taxon>
        <taxon>Dermatophagoidinae</taxon>
        <taxon>Dermatophagoides</taxon>
    </lineage>
</organism>
<dbReference type="EMBL" id="ASGP02000001">
    <property type="protein sequence ID" value="KAH9529452.1"/>
    <property type="molecule type" value="Genomic_DNA"/>
</dbReference>
<gene>
    <name evidence="1" type="ORF">DERF_003337</name>
</gene>
<accession>A0A922LCH6</accession>
<name>A0A922LCH6_DERFA</name>
<sequence>MECTVNKPKENLLSRLAFSLKTESISIKSSNVRFPVPSCENTLQILSLNGFSFNSAILIIFSIGIDMNSDTTPIMLSLHLPPVNSLCLKDCSSSSSFIDKLPILIDWYIIFYHESCIGHSTLTTI</sequence>
<reference evidence="1" key="1">
    <citation type="submission" date="2013-05" db="EMBL/GenBank/DDBJ databases">
        <authorList>
            <person name="Yim A.K.Y."/>
            <person name="Chan T.F."/>
            <person name="Ji K.M."/>
            <person name="Liu X.Y."/>
            <person name="Zhou J.W."/>
            <person name="Li R.Q."/>
            <person name="Yang K.Y."/>
            <person name="Li J."/>
            <person name="Li M."/>
            <person name="Law P.T.W."/>
            <person name="Wu Y.L."/>
            <person name="Cai Z.L."/>
            <person name="Qin H."/>
            <person name="Bao Y."/>
            <person name="Leung R.K.K."/>
            <person name="Ng P.K.S."/>
            <person name="Zou J."/>
            <person name="Zhong X.J."/>
            <person name="Ran P.X."/>
            <person name="Zhong N.S."/>
            <person name="Liu Z.G."/>
            <person name="Tsui S.K.W."/>
        </authorList>
    </citation>
    <scope>NUCLEOTIDE SEQUENCE</scope>
    <source>
        <strain evidence="1">Derf</strain>
        <tissue evidence="1">Whole organism</tissue>
    </source>
</reference>
<reference evidence="1" key="2">
    <citation type="journal article" date="2022" name="Res Sq">
        <title>Comparative Genomics Reveals Insights into the Divergent Evolution of Astigmatic Mites and Household Pest Adaptations.</title>
        <authorList>
            <person name="Xiong Q."/>
            <person name="Wan A.T.-Y."/>
            <person name="Liu X.-Y."/>
            <person name="Fung C.S.-H."/>
            <person name="Xiao X."/>
            <person name="Malainual N."/>
            <person name="Hou J."/>
            <person name="Wang L."/>
            <person name="Wang M."/>
            <person name="Yang K."/>
            <person name="Cui Y."/>
            <person name="Leung E."/>
            <person name="Nong W."/>
            <person name="Shin S.-K."/>
            <person name="Au S."/>
            <person name="Jeong K.Y."/>
            <person name="Chew F.T."/>
            <person name="Hui J."/>
            <person name="Leung T.F."/>
            <person name="Tungtrongchitr A."/>
            <person name="Zhong N."/>
            <person name="Liu Z."/>
            <person name="Tsui S."/>
        </authorList>
    </citation>
    <scope>NUCLEOTIDE SEQUENCE</scope>
    <source>
        <strain evidence="1">Derf</strain>
        <tissue evidence="1">Whole organism</tissue>
    </source>
</reference>
<proteinExistence type="predicted"/>
<comment type="caution">
    <text evidence="1">The sequence shown here is derived from an EMBL/GenBank/DDBJ whole genome shotgun (WGS) entry which is preliminary data.</text>
</comment>
<protein>
    <submittedName>
        <fullName evidence="1">Uncharacterized protein</fullName>
    </submittedName>
</protein>